<accession>A0A7W7R095</accession>
<dbReference type="Gene3D" id="3.40.50.300">
    <property type="entry name" value="P-loop containing nucleotide triphosphate hydrolases"/>
    <property type="match status" value="1"/>
</dbReference>
<comment type="caution">
    <text evidence="1">The sequence shown here is derived from an EMBL/GenBank/DDBJ whole genome shotgun (WGS) entry which is preliminary data.</text>
</comment>
<dbReference type="SUPFAM" id="SSF52540">
    <property type="entry name" value="P-loop containing nucleoside triphosphate hydrolases"/>
    <property type="match status" value="1"/>
</dbReference>
<dbReference type="Proteomes" id="UP000540506">
    <property type="component" value="Unassembled WGS sequence"/>
</dbReference>
<dbReference type="SUPFAM" id="SSF48452">
    <property type="entry name" value="TPR-like"/>
    <property type="match status" value="1"/>
</dbReference>
<evidence type="ECO:0000313" key="2">
    <source>
        <dbReference type="Proteomes" id="UP000540506"/>
    </source>
</evidence>
<keyword evidence="2" id="KW-1185">Reference proteome</keyword>
<dbReference type="RefSeq" id="WP_312897198.1">
    <property type="nucleotide sequence ID" value="NZ_JACHJV010000001.1"/>
</dbReference>
<name>A0A7W7R095_KITKI</name>
<reference evidence="1 2" key="1">
    <citation type="submission" date="2020-08" db="EMBL/GenBank/DDBJ databases">
        <title>Sequencing the genomes of 1000 actinobacteria strains.</title>
        <authorList>
            <person name="Klenk H.-P."/>
        </authorList>
    </citation>
    <scope>NUCLEOTIDE SEQUENCE [LARGE SCALE GENOMIC DNA]</scope>
    <source>
        <strain evidence="1 2">DSM 41654</strain>
    </source>
</reference>
<dbReference type="Gene3D" id="1.25.40.10">
    <property type="entry name" value="Tetratricopeptide repeat domain"/>
    <property type="match status" value="1"/>
</dbReference>
<sequence length="712" mass="76555">MVDPLSVSAVTGVLGAMSASVATEAGKAVYESFGGVVRRAFGREVAAPRGAKERAELAALIVQRVRQEPEQARALAQWMGAAGASGGSFGQGAPALLPPSVRFFNDRTKQLAALRREAERKPDGRVRIAALVGPELIGTTALAIHFGHREIERFPDGQLYADLRGGSLGSSPEPTVILRYFLSRLGVPQAQIPLALEDRIDLYRTLLADRRLLVVLDHAQSAGQIQPLITTAPGVFIVVISRRRLTGLDAVPIEVGPLPERDAKRLLIDLAGKQAVAAARATLPSVLARCAGSPFALRAAAQHLTTALPLPTGGPAAADPVRTVIEDRYREFDPQLAAFYRRNALRPWPSISAAGAAAAAGVPHAQAVRMLAELTELGLLEEASAGRYRYRPAARKHAEEEALRTQGAAAGAAATAAQVERYLQFAVRADYKALPRRWHVGPLFEQLGQGPYQDEGEALAALGKELGNLLEAVRAAEELGDPDTVCQLVEALWAWQLKVGHVDVLLPALRAGARAAGRLRHLDPRMVARMHTQLAHGLMESQLYEEAETQLRAAAEAARATGRLLGQATAVESLGLLRLRQWRFQAALSCFDEAGQVLDQIAEDDPDAVDLPRARALLQRHRGRARRGLGDLAPAEELLTGALAFFRSGAGGEQYNAARTLTDLAETRLLAGRPAEALTLIDEAAVILSKEQAQTHLVDLEALRRRCREAQR</sequence>
<evidence type="ECO:0000313" key="1">
    <source>
        <dbReference type="EMBL" id="MBB4923062.1"/>
    </source>
</evidence>
<dbReference type="PANTHER" id="PTHR47691:SF3">
    <property type="entry name" value="HTH-TYPE TRANSCRIPTIONAL REGULATOR RV0890C-RELATED"/>
    <property type="match status" value="1"/>
</dbReference>
<proteinExistence type="predicted"/>
<gene>
    <name evidence="1" type="ORF">FHR34_002055</name>
</gene>
<dbReference type="AlphaFoldDB" id="A0A7W7R095"/>
<dbReference type="EMBL" id="JACHJV010000001">
    <property type="protein sequence ID" value="MBB4923062.1"/>
    <property type="molecule type" value="Genomic_DNA"/>
</dbReference>
<protein>
    <submittedName>
        <fullName evidence="1">Tetratricopeptide (TPR) repeat protein</fullName>
    </submittedName>
</protein>
<dbReference type="PANTHER" id="PTHR47691">
    <property type="entry name" value="REGULATOR-RELATED"/>
    <property type="match status" value="1"/>
</dbReference>
<organism evidence="1 2">
    <name type="scientific">Kitasatospora kifunensis</name>
    <name type="common">Streptomyces kifunensis</name>
    <dbReference type="NCBI Taxonomy" id="58351"/>
    <lineage>
        <taxon>Bacteria</taxon>
        <taxon>Bacillati</taxon>
        <taxon>Actinomycetota</taxon>
        <taxon>Actinomycetes</taxon>
        <taxon>Kitasatosporales</taxon>
        <taxon>Streptomycetaceae</taxon>
        <taxon>Kitasatospora</taxon>
    </lineage>
</organism>
<dbReference type="InterPro" id="IPR027417">
    <property type="entry name" value="P-loop_NTPase"/>
</dbReference>
<dbReference type="InterPro" id="IPR011990">
    <property type="entry name" value="TPR-like_helical_dom_sf"/>
</dbReference>